<dbReference type="PRINTS" id="PR00081">
    <property type="entry name" value="GDHRDH"/>
</dbReference>
<keyword evidence="2" id="KW-1133">Transmembrane helix</keyword>
<evidence type="ECO:0000313" key="3">
    <source>
        <dbReference type="EMBL" id="SHM00954.1"/>
    </source>
</evidence>
<dbReference type="Proteomes" id="UP000184420">
    <property type="component" value="Unassembled WGS sequence"/>
</dbReference>
<dbReference type="STRING" id="1419482.SAMN05444266_10658"/>
<keyword evidence="2" id="KW-0812">Transmembrane</keyword>
<dbReference type="InterPro" id="IPR002347">
    <property type="entry name" value="SDR_fam"/>
</dbReference>
<dbReference type="PANTHER" id="PTHR42879:SF6">
    <property type="entry name" value="NADPH-DEPENDENT REDUCTASE BACG"/>
    <property type="match status" value="1"/>
</dbReference>
<keyword evidence="4" id="KW-1185">Reference proteome</keyword>
<dbReference type="PANTHER" id="PTHR42879">
    <property type="entry name" value="3-OXOACYL-(ACYL-CARRIER-PROTEIN) REDUCTASE"/>
    <property type="match status" value="1"/>
</dbReference>
<dbReference type="RefSeq" id="WP_073082910.1">
    <property type="nucleotide sequence ID" value="NZ_FRBL01000006.1"/>
</dbReference>
<sequence length="261" mass="27351">MELSLKGKTALICGSSQGIGLATAIELSLLGASCILLARNEERLESALAQLHNGTGQKHRYEIADFSDINEVISVANDLAATTPVHILVNNTGGPAAGPILDAETKAFANAFEQHLLCNQVLVQALVPGMIEAGYGRIINIISTSVKAPLKNLGVSNTIRWAVASWAKTLATEVAPHGVTVNNVLPGSTSTGRLTALFETSAKQRKVTPETVSKEWLNEIPMKRFGEPKEVAALAAFLASPAAAYITGTSIAVDGGKTPVM</sequence>
<proteinExistence type="inferred from homology"/>
<dbReference type="Pfam" id="PF13561">
    <property type="entry name" value="adh_short_C2"/>
    <property type="match status" value="1"/>
</dbReference>
<dbReference type="EMBL" id="FRBL01000006">
    <property type="protein sequence ID" value="SHM00954.1"/>
    <property type="molecule type" value="Genomic_DNA"/>
</dbReference>
<comment type="similarity">
    <text evidence="1">Belongs to the short-chain dehydrogenases/reductases (SDR) family.</text>
</comment>
<reference evidence="3 4" key="1">
    <citation type="submission" date="2016-11" db="EMBL/GenBank/DDBJ databases">
        <authorList>
            <person name="Jaros S."/>
            <person name="Januszkiewicz K."/>
            <person name="Wedrychowicz H."/>
        </authorList>
    </citation>
    <scope>NUCLEOTIDE SEQUENCE [LARGE SCALE GENOMIC DNA]</scope>
    <source>
        <strain evidence="3 4">DSM 27406</strain>
    </source>
</reference>
<evidence type="ECO:0000256" key="2">
    <source>
        <dbReference type="SAM" id="Phobius"/>
    </source>
</evidence>
<dbReference type="Gene3D" id="3.40.50.720">
    <property type="entry name" value="NAD(P)-binding Rossmann-like Domain"/>
    <property type="match status" value="1"/>
</dbReference>
<protein>
    <submittedName>
        <fullName evidence="3">3-oxoacyl-[acyl-carrier protein] reductase</fullName>
    </submittedName>
</protein>
<accession>A0A1M7FA53</accession>
<evidence type="ECO:0000313" key="4">
    <source>
        <dbReference type="Proteomes" id="UP000184420"/>
    </source>
</evidence>
<dbReference type="InterPro" id="IPR036291">
    <property type="entry name" value="NAD(P)-bd_dom_sf"/>
</dbReference>
<feature type="transmembrane region" description="Helical" evidence="2">
    <location>
        <begin position="231"/>
        <end position="253"/>
    </location>
</feature>
<keyword evidence="2" id="KW-0472">Membrane</keyword>
<dbReference type="AlphaFoldDB" id="A0A1M7FA53"/>
<organism evidence="3 4">
    <name type="scientific">Chitinophaga jiangningensis</name>
    <dbReference type="NCBI Taxonomy" id="1419482"/>
    <lineage>
        <taxon>Bacteria</taxon>
        <taxon>Pseudomonadati</taxon>
        <taxon>Bacteroidota</taxon>
        <taxon>Chitinophagia</taxon>
        <taxon>Chitinophagales</taxon>
        <taxon>Chitinophagaceae</taxon>
        <taxon>Chitinophaga</taxon>
    </lineage>
</organism>
<dbReference type="InterPro" id="IPR050259">
    <property type="entry name" value="SDR"/>
</dbReference>
<evidence type="ECO:0000256" key="1">
    <source>
        <dbReference type="ARBA" id="ARBA00006484"/>
    </source>
</evidence>
<name>A0A1M7FA53_9BACT</name>
<dbReference type="SUPFAM" id="SSF51735">
    <property type="entry name" value="NAD(P)-binding Rossmann-fold domains"/>
    <property type="match status" value="1"/>
</dbReference>
<dbReference type="OrthoDB" id="9804774at2"/>
<gene>
    <name evidence="3" type="ORF">SAMN05444266_10658</name>
</gene>